<accession>A0A2U3K8R5</accession>
<protein>
    <submittedName>
        <fullName evidence="2">Uncharacterized protein</fullName>
    </submittedName>
</protein>
<dbReference type="Gene3D" id="1.25.40.10">
    <property type="entry name" value="Tetratricopeptide repeat domain"/>
    <property type="match status" value="1"/>
</dbReference>
<reference evidence="3" key="1">
    <citation type="submission" date="2018-02" db="EMBL/GenBank/DDBJ databases">
        <authorList>
            <person name="Hausmann B."/>
        </authorList>
    </citation>
    <scope>NUCLEOTIDE SEQUENCE [LARGE SCALE GENOMIC DNA]</scope>
    <source>
        <strain evidence="3">Peat soil MAG SbA1</strain>
    </source>
</reference>
<feature type="region of interest" description="Disordered" evidence="1">
    <location>
        <begin position="130"/>
        <end position="154"/>
    </location>
</feature>
<evidence type="ECO:0000313" key="3">
    <source>
        <dbReference type="Proteomes" id="UP000238701"/>
    </source>
</evidence>
<organism evidence="2 3">
    <name type="scientific">Candidatus Sulfotelmatobacter kueseliae</name>
    <dbReference type="NCBI Taxonomy" id="2042962"/>
    <lineage>
        <taxon>Bacteria</taxon>
        <taxon>Pseudomonadati</taxon>
        <taxon>Acidobacteriota</taxon>
        <taxon>Terriglobia</taxon>
        <taxon>Terriglobales</taxon>
        <taxon>Candidatus Korobacteraceae</taxon>
        <taxon>Candidatus Sulfotelmatobacter</taxon>
    </lineage>
</organism>
<evidence type="ECO:0000256" key="1">
    <source>
        <dbReference type="SAM" id="MobiDB-lite"/>
    </source>
</evidence>
<proteinExistence type="predicted"/>
<sequence>MDESALLGTPRAGTLRAMPPRANNLDMKLRLTVIAATLLLSAAFASAQAPRGTLVNEEAIRVSPATDAAKLGEAGRGHELVILDTSRDWAHVEAIIREPKKNADEDDPESEGKTITGWVQGKALVTNTTPNGDQIVFGEAADSEDQASRRRGRRDAAQDAMRLYYRVYDLFPTSPLASEGLYRAADIRWQIERSDVMTRPSARERDAYMRGQIDEEWMKLVIKKFPGTKWADLAAFHLIENKLCGDWQGASKCPEKEADIYEKYVKEHEQSPAAAEALYDAAWRYSALIEIYKTEANQKKSEESKNHALTLAQKVVAQYGQSDWALRAQRLIFYIQQGVPTYGNAAE</sequence>
<dbReference type="Proteomes" id="UP000238701">
    <property type="component" value="Unassembled WGS sequence"/>
</dbReference>
<name>A0A2U3K8R5_9BACT</name>
<dbReference type="EMBL" id="OMOD01000055">
    <property type="protein sequence ID" value="SPF35947.1"/>
    <property type="molecule type" value="Genomic_DNA"/>
</dbReference>
<dbReference type="InterPro" id="IPR011990">
    <property type="entry name" value="TPR-like_helical_dom_sf"/>
</dbReference>
<dbReference type="AlphaFoldDB" id="A0A2U3K8R5"/>
<gene>
    <name evidence="2" type="ORF">SBA1_1480021</name>
</gene>
<evidence type="ECO:0000313" key="2">
    <source>
        <dbReference type="EMBL" id="SPF35947.1"/>
    </source>
</evidence>